<dbReference type="GO" id="GO:0005737">
    <property type="term" value="C:cytoplasm"/>
    <property type="evidence" value="ECO:0007669"/>
    <property type="project" value="TreeGrafter"/>
</dbReference>
<gene>
    <name evidence="3" type="ORF">GGR38_000121</name>
</gene>
<organism evidence="3 4">
    <name type="scientific">Novosphingobium sediminicola</name>
    <dbReference type="NCBI Taxonomy" id="563162"/>
    <lineage>
        <taxon>Bacteria</taxon>
        <taxon>Pseudomonadati</taxon>
        <taxon>Pseudomonadota</taxon>
        <taxon>Alphaproteobacteria</taxon>
        <taxon>Sphingomonadales</taxon>
        <taxon>Sphingomonadaceae</taxon>
        <taxon>Novosphingobium</taxon>
    </lineage>
</organism>
<keyword evidence="1" id="KW-0560">Oxidoreductase</keyword>
<dbReference type="Gene3D" id="3.20.20.100">
    <property type="entry name" value="NADP-dependent oxidoreductase domain"/>
    <property type="match status" value="1"/>
</dbReference>
<dbReference type="InterPro" id="IPR023210">
    <property type="entry name" value="NADP_OxRdtase_dom"/>
</dbReference>
<accession>A0A7W6CEJ4</accession>
<dbReference type="AlphaFoldDB" id="A0A7W6CEJ4"/>
<dbReference type="InterPro" id="IPR050791">
    <property type="entry name" value="Aldo-Keto_reductase"/>
</dbReference>
<dbReference type="InterPro" id="IPR020471">
    <property type="entry name" value="AKR"/>
</dbReference>
<reference evidence="3 4" key="1">
    <citation type="submission" date="2020-08" db="EMBL/GenBank/DDBJ databases">
        <title>Genomic Encyclopedia of Type Strains, Phase IV (KMG-IV): sequencing the most valuable type-strain genomes for metagenomic binning, comparative biology and taxonomic classification.</title>
        <authorList>
            <person name="Goeker M."/>
        </authorList>
    </citation>
    <scope>NUCLEOTIDE SEQUENCE [LARGE SCALE GENOMIC DNA]</scope>
    <source>
        <strain evidence="3 4">DSM 27057</strain>
    </source>
</reference>
<keyword evidence="4" id="KW-1185">Reference proteome</keyword>
<evidence type="ECO:0000256" key="1">
    <source>
        <dbReference type="ARBA" id="ARBA00023002"/>
    </source>
</evidence>
<dbReference type="InterPro" id="IPR036812">
    <property type="entry name" value="NAD(P)_OxRdtase_dom_sf"/>
</dbReference>
<dbReference type="PANTHER" id="PTHR43625:SF77">
    <property type="entry name" value="ALDO-KETO REDUCTASE"/>
    <property type="match status" value="1"/>
</dbReference>
<dbReference type="Proteomes" id="UP000548867">
    <property type="component" value="Unassembled WGS sequence"/>
</dbReference>
<protein>
    <submittedName>
        <fullName evidence="3">Aryl-alcohol dehydrogenase-like predicted oxidoreductase</fullName>
    </submittedName>
</protein>
<evidence type="ECO:0000313" key="3">
    <source>
        <dbReference type="EMBL" id="MBB3953209.1"/>
    </source>
</evidence>
<evidence type="ECO:0000313" key="4">
    <source>
        <dbReference type="Proteomes" id="UP000548867"/>
    </source>
</evidence>
<sequence>MSITRKLGGKDVNPVGLGCMNVSWAYAAPPPPEESAKLLHLALDLGYGHLDTARLYGGGKNEELIGATLKGRRNEFFLASKMGLIADGPRRYVDCKPETIKVEVEKSLKALQTDHIDLYYMHRRDFTVPIEESAGAMGDLIREGKIGGYGLSEMSADTLRKAHAACPVTAVQTEYSLWTRNPELGVLRACGELGVALVAFSPLARGVLANGVRNPVKLEEKDLRRTHPRFNSANWPTNLALVDAFNAIAEREGASPAQLSLAWVLSRGDHVHVIPGTTNPDHLRENIECPDWRPSDATLAELDALINQNTVSGPRYPAAMQATMDTEEFA</sequence>
<dbReference type="SUPFAM" id="SSF51430">
    <property type="entry name" value="NAD(P)-linked oxidoreductase"/>
    <property type="match status" value="1"/>
</dbReference>
<dbReference type="EMBL" id="JACIDX010000001">
    <property type="protein sequence ID" value="MBB3953209.1"/>
    <property type="molecule type" value="Genomic_DNA"/>
</dbReference>
<evidence type="ECO:0000259" key="2">
    <source>
        <dbReference type="Pfam" id="PF00248"/>
    </source>
</evidence>
<dbReference type="RefSeq" id="WP_183621681.1">
    <property type="nucleotide sequence ID" value="NZ_JACIDX010000001.1"/>
</dbReference>
<comment type="caution">
    <text evidence="3">The sequence shown here is derived from an EMBL/GenBank/DDBJ whole genome shotgun (WGS) entry which is preliminary data.</text>
</comment>
<name>A0A7W6CEJ4_9SPHN</name>
<dbReference type="Pfam" id="PF00248">
    <property type="entry name" value="Aldo_ket_red"/>
    <property type="match status" value="1"/>
</dbReference>
<proteinExistence type="predicted"/>
<dbReference type="GO" id="GO:0016491">
    <property type="term" value="F:oxidoreductase activity"/>
    <property type="evidence" value="ECO:0007669"/>
    <property type="project" value="UniProtKB-KW"/>
</dbReference>
<dbReference type="PANTHER" id="PTHR43625">
    <property type="entry name" value="AFLATOXIN B1 ALDEHYDE REDUCTASE"/>
    <property type="match status" value="1"/>
</dbReference>
<dbReference type="PRINTS" id="PR00069">
    <property type="entry name" value="ALDKETRDTASE"/>
</dbReference>
<feature type="domain" description="NADP-dependent oxidoreductase" evidence="2">
    <location>
        <begin position="15"/>
        <end position="306"/>
    </location>
</feature>